<name>A0ABN8Q4G4_9CNID</name>
<dbReference type="SUPFAM" id="SSF48452">
    <property type="entry name" value="TPR-like"/>
    <property type="match status" value="1"/>
</dbReference>
<gene>
    <name evidence="1" type="ORF">PLOB_00050161</name>
</gene>
<dbReference type="EMBL" id="CALNXK010000099">
    <property type="protein sequence ID" value="CAH3154759.1"/>
    <property type="molecule type" value="Genomic_DNA"/>
</dbReference>
<evidence type="ECO:0000313" key="2">
    <source>
        <dbReference type="Proteomes" id="UP001159405"/>
    </source>
</evidence>
<organism evidence="1 2">
    <name type="scientific">Porites lobata</name>
    <dbReference type="NCBI Taxonomy" id="104759"/>
    <lineage>
        <taxon>Eukaryota</taxon>
        <taxon>Metazoa</taxon>
        <taxon>Cnidaria</taxon>
        <taxon>Anthozoa</taxon>
        <taxon>Hexacorallia</taxon>
        <taxon>Scleractinia</taxon>
        <taxon>Fungiina</taxon>
        <taxon>Poritidae</taxon>
        <taxon>Porites</taxon>
    </lineage>
</organism>
<dbReference type="InterPro" id="IPR011990">
    <property type="entry name" value="TPR-like_helical_dom_sf"/>
</dbReference>
<sequence>MMGVELYTTITHSHRANLLAEFYPHSNALGVPNLSWTSIPRYPLSGPYVEIQNRLAIVKVPDMEIWSCAMSPTAAGFVINNGTYVLKLNISPSAFIFSKTDDYNSRHLRGSTGVVTLVLPSTRHQIFTHTVQLYSVDGVQHSLVSCLEQTICVPGPWLEEYQEGPAIEHPIRKIRPQGVWASNAGMNILKLFQGLADDGKRETFMEYLEGLYKFADKLPKFKDLIPQLLYELALLDLHENRIEEAKTHAKEALLLSRTYHSTNHCYLLAKLKYVESALARREGQYEKAEELLDDSVELLLPCAAGEETAKNRYFLASFYVEKSARVGISENEETIAENCFQDIERHLDAEIRPITNRFQIRAKNRRFAFYVKSSRHVKNLDFQQVPEEQMAKASHLITEIEEGLLSFYLKKALLSFDILKTDFFIRTKNFDQGIEPSKEALKIAREKQWKEYEDVANQRLELCACRWLERQPGEIPCTL</sequence>
<dbReference type="Proteomes" id="UP001159405">
    <property type="component" value="Unassembled WGS sequence"/>
</dbReference>
<protein>
    <submittedName>
        <fullName evidence="1">Uncharacterized protein</fullName>
    </submittedName>
</protein>
<comment type="caution">
    <text evidence="1">The sequence shown here is derived from an EMBL/GenBank/DDBJ whole genome shotgun (WGS) entry which is preliminary data.</text>
</comment>
<reference evidence="1 2" key="1">
    <citation type="submission" date="2022-05" db="EMBL/GenBank/DDBJ databases">
        <authorList>
            <consortium name="Genoscope - CEA"/>
            <person name="William W."/>
        </authorList>
    </citation>
    <scope>NUCLEOTIDE SEQUENCE [LARGE SCALE GENOMIC DNA]</scope>
</reference>
<keyword evidence="2" id="KW-1185">Reference proteome</keyword>
<accession>A0ABN8Q4G4</accession>
<proteinExistence type="predicted"/>
<dbReference type="Gene3D" id="1.25.40.10">
    <property type="entry name" value="Tetratricopeptide repeat domain"/>
    <property type="match status" value="1"/>
</dbReference>
<evidence type="ECO:0000313" key="1">
    <source>
        <dbReference type="EMBL" id="CAH3154759.1"/>
    </source>
</evidence>